<evidence type="ECO:0000256" key="6">
    <source>
        <dbReference type="SAM" id="Phobius"/>
    </source>
</evidence>
<dbReference type="GO" id="GO:0015658">
    <property type="term" value="F:branched-chain amino acid transmembrane transporter activity"/>
    <property type="evidence" value="ECO:0007669"/>
    <property type="project" value="InterPro"/>
</dbReference>
<dbReference type="PANTHER" id="PTHR30482">
    <property type="entry name" value="HIGH-AFFINITY BRANCHED-CHAIN AMINO ACID TRANSPORT SYSTEM PERMEASE"/>
    <property type="match status" value="1"/>
</dbReference>
<dbReference type="EMBL" id="WNKV01000019">
    <property type="protein sequence ID" value="MTW18728.1"/>
    <property type="molecule type" value="Genomic_DNA"/>
</dbReference>
<dbReference type="Proteomes" id="UP000438991">
    <property type="component" value="Unassembled WGS sequence"/>
</dbReference>
<comment type="caution">
    <text evidence="7">The sequence shown here is derived from an EMBL/GenBank/DDBJ whole genome shotgun (WGS) entry which is preliminary data.</text>
</comment>
<keyword evidence="4 6" id="KW-1133">Transmembrane helix</keyword>
<feature type="transmembrane region" description="Helical" evidence="6">
    <location>
        <begin position="175"/>
        <end position="202"/>
    </location>
</feature>
<feature type="transmembrane region" description="Helical" evidence="6">
    <location>
        <begin position="93"/>
        <end position="114"/>
    </location>
</feature>
<evidence type="ECO:0000313" key="8">
    <source>
        <dbReference type="Proteomes" id="UP000438991"/>
    </source>
</evidence>
<evidence type="ECO:0000256" key="4">
    <source>
        <dbReference type="ARBA" id="ARBA00022989"/>
    </source>
</evidence>
<sequence>MSVAQTVPAPTGLLARRFGPVGSLALALVFLAVLPLVLPYTSLAGTVLVMGLFAAGYNLVFGYAGILSLGHAAMFGGGAYTTGLLMLKLGLSWPLAVVAGAVAGALVGIVFAALALRTRGIYFAMVTLALGQCGYQLAITFADVTGGDNGLRGFVAAPIEIGGLVLDPAQPMVRYYLMFGFAAVALAGLARVLVSPFGMVLRAMRENLPRARACGLDVRGAKALALALSGLVCGLAGSLYAIHLSTVPVDTLGYHLSGQAVMMTLLGGMGTFFGPLLGAALFVGAEHLVSDVTEYWQTVVGILFIGFVLFCPKGVWGTFEGARQP</sequence>
<keyword evidence="3 6" id="KW-0812">Transmembrane</keyword>
<dbReference type="Pfam" id="PF02653">
    <property type="entry name" value="BPD_transp_2"/>
    <property type="match status" value="1"/>
</dbReference>
<gene>
    <name evidence="7" type="ORF">GJ689_21230</name>
</gene>
<feature type="transmembrane region" description="Helical" evidence="6">
    <location>
        <begin position="20"/>
        <end position="40"/>
    </location>
</feature>
<accession>A0A327KDP7</accession>
<evidence type="ECO:0000313" key="7">
    <source>
        <dbReference type="EMBL" id="MTW18728.1"/>
    </source>
</evidence>
<reference evidence="7 8" key="1">
    <citation type="submission" date="2019-11" db="EMBL/GenBank/DDBJ databases">
        <title>Whole-genome sequence of Rhodoplanes serenus DSM 18633, type strain.</title>
        <authorList>
            <person name="Kyndt J.A."/>
            <person name="Meyer T.E."/>
        </authorList>
    </citation>
    <scope>NUCLEOTIDE SEQUENCE [LARGE SCALE GENOMIC DNA]</scope>
    <source>
        <strain evidence="7 8">DSM 18633</strain>
    </source>
</reference>
<feature type="transmembrane region" description="Helical" evidence="6">
    <location>
        <begin position="47"/>
        <end position="73"/>
    </location>
</feature>
<dbReference type="PANTHER" id="PTHR30482:SF17">
    <property type="entry name" value="ABC TRANSPORTER ATP-BINDING PROTEIN"/>
    <property type="match status" value="1"/>
</dbReference>
<dbReference type="InterPro" id="IPR001851">
    <property type="entry name" value="ABC_transp_permease"/>
</dbReference>
<comment type="subcellular location">
    <subcellularLocation>
        <location evidence="1">Cell membrane</location>
        <topology evidence="1">Multi-pass membrane protein</topology>
    </subcellularLocation>
</comment>
<keyword evidence="5 6" id="KW-0472">Membrane</keyword>
<evidence type="ECO:0000256" key="2">
    <source>
        <dbReference type="ARBA" id="ARBA00022475"/>
    </source>
</evidence>
<organism evidence="7 8">
    <name type="scientific">Rhodoplanes serenus</name>
    <dbReference type="NCBI Taxonomy" id="200615"/>
    <lineage>
        <taxon>Bacteria</taxon>
        <taxon>Pseudomonadati</taxon>
        <taxon>Pseudomonadota</taxon>
        <taxon>Alphaproteobacteria</taxon>
        <taxon>Hyphomicrobiales</taxon>
        <taxon>Nitrobacteraceae</taxon>
        <taxon>Rhodoplanes</taxon>
    </lineage>
</organism>
<evidence type="ECO:0000256" key="1">
    <source>
        <dbReference type="ARBA" id="ARBA00004651"/>
    </source>
</evidence>
<proteinExistence type="predicted"/>
<protein>
    <submittedName>
        <fullName evidence="7">Branched-chain amino acid ABC transporter permease</fullName>
    </submittedName>
</protein>
<feature type="transmembrane region" description="Helical" evidence="6">
    <location>
        <begin position="262"/>
        <end position="283"/>
    </location>
</feature>
<dbReference type="RefSeq" id="WP_111383690.1">
    <property type="nucleotide sequence ID" value="NZ_NPEW01000012.1"/>
</dbReference>
<keyword evidence="2" id="KW-1003">Cell membrane</keyword>
<name>A0A327KDP7_9BRAD</name>
<dbReference type="CDD" id="cd06581">
    <property type="entry name" value="TM_PBP1_LivM_like"/>
    <property type="match status" value="1"/>
</dbReference>
<dbReference type="InterPro" id="IPR043428">
    <property type="entry name" value="LivM-like"/>
</dbReference>
<dbReference type="AlphaFoldDB" id="A0A327KDP7"/>
<dbReference type="GO" id="GO:0005886">
    <property type="term" value="C:plasma membrane"/>
    <property type="evidence" value="ECO:0007669"/>
    <property type="project" value="UniProtKB-SubCell"/>
</dbReference>
<feature type="transmembrane region" description="Helical" evidence="6">
    <location>
        <begin position="295"/>
        <end position="316"/>
    </location>
</feature>
<evidence type="ECO:0000256" key="5">
    <source>
        <dbReference type="ARBA" id="ARBA00023136"/>
    </source>
</evidence>
<feature type="transmembrane region" description="Helical" evidence="6">
    <location>
        <begin position="223"/>
        <end position="242"/>
    </location>
</feature>
<evidence type="ECO:0000256" key="3">
    <source>
        <dbReference type="ARBA" id="ARBA00022692"/>
    </source>
</evidence>
<feature type="transmembrane region" description="Helical" evidence="6">
    <location>
        <begin position="121"/>
        <end position="142"/>
    </location>
</feature>